<dbReference type="EMBL" id="KZ805590">
    <property type="protein sequence ID" value="PVH93437.1"/>
    <property type="molecule type" value="Genomic_DNA"/>
</dbReference>
<evidence type="ECO:0000313" key="2">
    <source>
        <dbReference type="EMBL" id="PVH93437.1"/>
    </source>
</evidence>
<keyword evidence="3" id="KW-1185">Reference proteome</keyword>
<protein>
    <recommendedName>
        <fullName evidence="4">Secreted protein</fullName>
    </recommendedName>
</protein>
<organism evidence="2 3">
    <name type="scientific">Periconia macrospinosa</name>
    <dbReference type="NCBI Taxonomy" id="97972"/>
    <lineage>
        <taxon>Eukaryota</taxon>
        <taxon>Fungi</taxon>
        <taxon>Dikarya</taxon>
        <taxon>Ascomycota</taxon>
        <taxon>Pezizomycotina</taxon>
        <taxon>Dothideomycetes</taxon>
        <taxon>Pleosporomycetidae</taxon>
        <taxon>Pleosporales</taxon>
        <taxon>Massarineae</taxon>
        <taxon>Periconiaceae</taxon>
        <taxon>Periconia</taxon>
    </lineage>
</organism>
<keyword evidence="1" id="KW-0732">Signal</keyword>
<accession>A0A2V1D5S7</accession>
<reference evidence="2 3" key="1">
    <citation type="journal article" date="2018" name="Sci. Rep.">
        <title>Comparative genomics provides insights into the lifestyle and reveals functional heterogeneity of dark septate endophytic fungi.</title>
        <authorList>
            <person name="Knapp D.G."/>
            <person name="Nemeth J.B."/>
            <person name="Barry K."/>
            <person name="Hainaut M."/>
            <person name="Henrissat B."/>
            <person name="Johnson J."/>
            <person name="Kuo A."/>
            <person name="Lim J.H.P."/>
            <person name="Lipzen A."/>
            <person name="Nolan M."/>
            <person name="Ohm R.A."/>
            <person name="Tamas L."/>
            <person name="Grigoriev I.V."/>
            <person name="Spatafora J.W."/>
            <person name="Nagy L.G."/>
            <person name="Kovacs G.M."/>
        </authorList>
    </citation>
    <scope>NUCLEOTIDE SEQUENCE [LARGE SCALE GENOMIC DNA]</scope>
    <source>
        <strain evidence="2 3">DSE2036</strain>
    </source>
</reference>
<evidence type="ECO:0008006" key="4">
    <source>
        <dbReference type="Google" id="ProtNLM"/>
    </source>
</evidence>
<evidence type="ECO:0000256" key="1">
    <source>
        <dbReference type="SAM" id="SignalP"/>
    </source>
</evidence>
<evidence type="ECO:0000313" key="3">
    <source>
        <dbReference type="Proteomes" id="UP000244855"/>
    </source>
</evidence>
<gene>
    <name evidence="2" type="ORF">DM02DRAFT_227900</name>
</gene>
<name>A0A2V1D5S7_9PLEO</name>
<dbReference type="Proteomes" id="UP000244855">
    <property type="component" value="Unassembled WGS sequence"/>
</dbReference>
<sequence length="74" mass="8628">MRRSQVRFLWWAVLFLLKSTSFGQIHRSGGCRRVILCRHRGGCHVSASRDYIVLTWNHSLPGYPAPNQPLFLLY</sequence>
<proteinExistence type="predicted"/>
<feature type="chain" id="PRO_5016026283" description="Secreted protein" evidence="1">
    <location>
        <begin position="24"/>
        <end position="74"/>
    </location>
</feature>
<dbReference type="AlphaFoldDB" id="A0A2V1D5S7"/>
<feature type="signal peptide" evidence="1">
    <location>
        <begin position="1"/>
        <end position="23"/>
    </location>
</feature>